<name>A0AAV8D4A6_9POAL</name>
<dbReference type="SUPFAM" id="SSF49599">
    <property type="entry name" value="TRAF domain-like"/>
    <property type="match status" value="1"/>
</dbReference>
<dbReference type="GO" id="GO:0016567">
    <property type="term" value="P:protein ubiquitination"/>
    <property type="evidence" value="ECO:0007669"/>
    <property type="project" value="InterPro"/>
</dbReference>
<accession>A0AAV8D4A6</accession>
<comment type="similarity">
    <text evidence="3">Belongs to the Tdpoz family.</text>
</comment>
<dbReference type="InterPro" id="IPR045005">
    <property type="entry name" value="BPM1-6"/>
</dbReference>
<dbReference type="AlphaFoldDB" id="A0AAV8D4A6"/>
<evidence type="ECO:0000313" key="7">
    <source>
        <dbReference type="Proteomes" id="UP001140206"/>
    </source>
</evidence>
<dbReference type="InterPro" id="IPR002083">
    <property type="entry name" value="MATH/TRAF_dom"/>
</dbReference>
<evidence type="ECO:0000259" key="5">
    <source>
        <dbReference type="PROSITE" id="PS50144"/>
    </source>
</evidence>
<proteinExistence type="inferred from homology"/>
<gene>
    <name evidence="6" type="ORF">LUZ62_071711</name>
</gene>
<evidence type="ECO:0000256" key="1">
    <source>
        <dbReference type="ARBA" id="ARBA00002668"/>
    </source>
</evidence>
<feature type="domain" description="MATH" evidence="5">
    <location>
        <begin position="18"/>
        <end position="144"/>
    </location>
</feature>
<dbReference type="GO" id="GO:0071472">
    <property type="term" value="P:cellular response to salt stress"/>
    <property type="evidence" value="ECO:0007669"/>
    <property type="project" value="UniProtKB-ARBA"/>
</dbReference>
<dbReference type="CDD" id="cd00121">
    <property type="entry name" value="MATH"/>
    <property type="match status" value="1"/>
</dbReference>
<protein>
    <submittedName>
        <fullName evidence="6">BTB/POZ and MATH domain-containing protein 2</fullName>
    </submittedName>
</protein>
<dbReference type="Gene3D" id="1.25.40.420">
    <property type="match status" value="1"/>
</dbReference>
<dbReference type="PROSITE" id="PS50144">
    <property type="entry name" value="MATH"/>
    <property type="match status" value="1"/>
</dbReference>
<dbReference type="PROSITE" id="PS50097">
    <property type="entry name" value="BTB"/>
    <property type="match status" value="1"/>
</dbReference>
<comment type="function">
    <text evidence="1">May act as a substrate-specific adapter of an E3 ubiquitin-protein ligase complex (CUL3-RBX1-BTB) which mediates the ubiquitination and subsequent proteasomal degradation of target proteins.</text>
</comment>
<evidence type="ECO:0000256" key="2">
    <source>
        <dbReference type="ARBA" id="ARBA00004906"/>
    </source>
</evidence>
<dbReference type="Pfam" id="PF24570">
    <property type="entry name" value="BACK_BPM_SPOP"/>
    <property type="match status" value="1"/>
</dbReference>
<reference evidence="6" key="1">
    <citation type="submission" date="2022-08" db="EMBL/GenBank/DDBJ databases">
        <authorList>
            <person name="Marques A."/>
        </authorList>
    </citation>
    <scope>NUCLEOTIDE SEQUENCE</scope>
    <source>
        <strain evidence="6">RhyPub2mFocal</strain>
        <tissue evidence="6">Leaves</tissue>
    </source>
</reference>
<comment type="caution">
    <text evidence="6">The sequence shown here is derived from an EMBL/GenBank/DDBJ whole genome shotgun (WGS) entry which is preliminary data.</text>
</comment>
<dbReference type="Pfam" id="PF00651">
    <property type="entry name" value="BTB"/>
    <property type="match status" value="1"/>
</dbReference>
<sequence>MNQAGMISTSVSTTTMISGSHLFNISGHSITKELPAGKCIMSSPFVVGGYQWAIMYYPNGLNSYDQPGIAFTLELQSEGSGVEARLEFCLVDSHGRPSDIHKASSFCEFGYVSCNRGFSGFITHEELEESGYLRNDSFVVKCTVGILDSSVVEASGCGTPGNANDTHQAEHLPPSDLHEQLRKLLESGEGADVEFNVDGQIFSAHRCILAARSPVFHAQFFGPIGEKNFHNIEVEDMEAVVFKVLLQYLYTDVLPDLNEFGSIQIKETSASAIMAQHLLAAADRYSIERLKMICEEKLLGTISIDTVATTLALAEQHGCGRLNEACIEFLSRGGNLKEVMDTDGFGHLMLSCPSMFNLILANINDPNVLRDLVIRFSKTSIKS</sequence>
<dbReference type="CDD" id="cd18280">
    <property type="entry name" value="BTB_POZ_BPM_plant"/>
    <property type="match status" value="1"/>
</dbReference>
<dbReference type="SUPFAM" id="SSF54695">
    <property type="entry name" value="POZ domain"/>
    <property type="match status" value="1"/>
</dbReference>
<evidence type="ECO:0000259" key="4">
    <source>
        <dbReference type="PROSITE" id="PS50097"/>
    </source>
</evidence>
<dbReference type="Pfam" id="PF22486">
    <property type="entry name" value="MATH_2"/>
    <property type="match status" value="1"/>
</dbReference>
<dbReference type="EMBL" id="JAMFTS010000004">
    <property type="protein sequence ID" value="KAJ4761336.1"/>
    <property type="molecule type" value="Genomic_DNA"/>
</dbReference>
<dbReference type="Gene3D" id="3.30.710.10">
    <property type="entry name" value="Potassium Channel Kv1.1, Chain A"/>
    <property type="match status" value="1"/>
</dbReference>
<evidence type="ECO:0000313" key="6">
    <source>
        <dbReference type="EMBL" id="KAJ4761336.1"/>
    </source>
</evidence>
<dbReference type="PANTHER" id="PTHR26379">
    <property type="entry name" value="BTB/POZ AND MATH DOMAIN-CONTAINING PROTEIN 1"/>
    <property type="match status" value="1"/>
</dbReference>
<dbReference type="InterPro" id="IPR056423">
    <property type="entry name" value="BACK_BPM_SPOP"/>
</dbReference>
<organism evidence="6 7">
    <name type="scientific">Rhynchospora pubera</name>
    <dbReference type="NCBI Taxonomy" id="906938"/>
    <lineage>
        <taxon>Eukaryota</taxon>
        <taxon>Viridiplantae</taxon>
        <taxon>Streptophyta</taxon>
        <taxon>Embryophyta</taxon>
        <taxon>Tracheophyta</taxon>
        <taxon>Spermatophyta</taxon>
        <taxon>Magnoliopsida</taxon>
        <taxon>Liliopsida</taxon>
        <taxon>Poales</taxon>
        <taxon>Cyperaceae</taxon>
        <taxon>Cyperoideae</taxon>
        <taxon>Rhynchosporeae</taxon>
        <taxon>Rhynchospora</taxon>
    </lineage>
</organism>
<dbReference type="InterPro" id="IPR011333">
    <property type="entry name" value="SKP1/BTB/POZ_sf"/>
</dbReference>
<dbReference type="InterPro" id="IPR008974">
    <property type="entry name" value="TRAF-like"/>
</dbReference>
<feature type="domain" description="BTB" evidence="4">
    <location>
        <begin position="191"/>
        <end position="252"/>
    </location>
</feature>
<keyword evidence="7" id="KW-1185">Reference proteome</keyword>
<evidence type="ECO:0000256" key="3">
    <source>
        <dbReference type="ARBA" id="ARBA00010846"/>
    </source>
</evidence>
<dbReference type="SMART" id="SM00225">
    <property type="entry name" value="BTB"/>
    <property type="match status" value="1"/>
</dbReference>
<dbReference type="Gene3D" id="2.60.210.10">
    <property type="entry name" value="Apoptosis, Tumor Necrosis Factor Receptor Associated Protein 2, Chain A"/>
    <property type="match status" value="1"/>
</dbReference>
<dbReference type="FunFam" id="3.30.710.10:FF:000136">
    <property type="entry name" value="BTB-POZ and math domain 1"/>
    <property type="match status" value="1"/>
</dbReference>
<comment type="pathway">
    <text evidence="2">Protein modification; protein ubiquitination.</text>
</comment>
<dbReference type="Proteomes" id="UP001140206">
    <property type="component" value="Chromosome 4"/>
</dbReference>
<dbReference type="PANTHER" id="PTHR26379:SF187">
    <property type="entry name" value="OS07G0655300 PROTEIN"/>
    <property type="match status" value="1"/>
</dbReference>
<dbReference type="InterPro" id="IPR000210">
    <property type="entry name" value="BTB/POZ_dom"/>
</dbReference>